<organism evidence="1">
    <name type="scientific">Albugo laibachii Nc14</name>
    <dbReference type="NCBI Taxonomy" id="890382"/>
    <lineage>
        <taxon>Eukaryota</taxon>
        <taxon>Sar</taxon>
        <taxon>Stramenopiles</taxon>
        <taxon>Oomycota</taxon>
        <taxon>Peronosporomycetes</taxon>
        <taxon>Albuginales</taxon>
        <taxon>Albuginaceae</taxon>
        <taxon>Albugo</taxon>
    </lineage>
</organism>
<reference evidence="1" key="1">
    <citation type="journal article" date="2011" name="PLoS Biol.">
        <title>Gene gain and loss during evolution of obligate parasitism in the white rust pathogen of Arabidopsis thaliana.</title>
        <authorList>
            <person name="Kemen E."/>
            <person name="Gardiner A."/>
            <person name="Schultz-Larsen T."/>
            <person name="Kemen A.C."/>
            <person name="Balmuth A.L."/>
            <person name="Robert-Seilaniantz A."/>
            <person name="Bailey K."/>
            <person name="Holub E."/>
            <person name="Studholme D.J."/>
            <person name="Maclean D."/>
            <person name="Jones J.D."/>
        </authorList>
    </citation>
    <scope>NUCLEOTIDE SEQUENCE</scope>
</reference>
<dbReference type="EMBL" id="FR824056">
    <property type="protein sequence ID" value="CCA15435.1"/>
    <property type="molecule type" value="Genomic_DNA"/>
</dbReference>
<accession>F0W2Z8</accession>
<dbReference type="HOGENOM" id="CLU_031434_4_1_1"/>
<evidence type="ECO:0000313" key="1">
    <source>
        <dbReference type="EMBL" id="CCA15435.1"/>
    </source>
</evidence>
<dbReference type="AlphaFoldDB" id="F0W2Z8"/>
<proteinExistence type="predicted"/>
<reference evidence="1" key="2">
    <citation type="submission" date="2011-02" db="EMBL/GenBank/DDBJ databases">
        <authorList>
            <person name="MacLean D."/>
        </authorList>
    </citation>
    <scope>NUCLEOTIDE SEQUENCE</scope>
</reference>
<gene>
    <name evidence="1" type="primary">AlNc14C11G1377</name>
    <name evidence="1" type="ORF">ALNC14_015780</name>
</gene>
<sequence length="144" mass="16112">MLTRKSLQIASEIGVSAKVFTASWTWWPPFFLSAQARLRMRAHQGQISLAENRTKAAAFPSEIQQRTGDLGVDVVYSADQTPLFFEHIPTKTIAAEGTQTVWVRSAGKTKKRVTCMLLGDSFGNKYNPFLICKTMTPVKKETEN</sequence>
<name>F0W2Z8_9STRA</name>
<protein>
    <submittedName>
        <fullName evidence="1">Uncharacterized protein AlNc14C11G1377</fullName>
    </submittedName>
</protein>